<name>A0ABY6IKK0_9HYPH</name>
<evidence type="ECO:0000313" key="2">
    <source>
        <dbReference type="Proteomes" id="UP001163882"/>
    </source>
</evidence>
<reference evidence="1" key="1">
    <citation type="submission" date="2022-10" db="EMBL/GenBank/DDBJ databases">
        <title>YIM 151497 complete genome.</title>
        <authorList>
            <person name="Chen X."/>
        </authorList>
    </citation>
    <scope>NUCLEOTIDE SEQUENCE</scope>
    <source>
        <strain evidence="1">YIM 151497</strain>
    </source>
</reference>
<dbReference type="RefSeq" id="WP_264224670.1">
    <property type="nucleotide sequence ID" value="NZ_CP107716.1"/>
</dbReference>
<sequence length="101" mass="10557">MSGAVKHARWFALHSTTGVNIGLWQEGAIAVKVQAEYPGSTITEMVEVTPAVDAVDEMLEALKAAIANSDANIGPYGRTPEAQAVYDQVSDAIAKATGSKP</sequence>
<proteinExistence type="predicted"/>
<protein>
    <submittedName>
        <fullName evidence="1">Uncharacterized protein</fullName>
    </submittedName>
</protein>
<dbReference type="Proteomes" id="UP001163882">
    <property type="component" value="Chromosome"/>
</dbReference>
<organism evidence="1 2">
    <name type="scientific">Pelagibacterium flavum</name>
    <dbReference type="NCBI Taxonomy" id="2984530"/>
    <lineage>
        <taxon>Bacteria</taxon>
        <taxon>Pseudomonadati</taxon>
        <taxon>Pseudomonadota</taxon>
        <taxon>Alphaproteobacteria</taxon>
        <taxon>Hyphomicrobiales</taxon>
        <taxon>Devosiaceae</taxon>
        <taxon>Pelagibacterium</taxon>
    </lineage>
</organism>
<accession>A0ABY6IKK0</accession>
<dbReference type="EMBL" id="CP107716">
    <property type="protein sequence ID" value="UYQ71006.1"/>
    <property type="molecule type" value="Genomic_DNA"/>
</dbReference>
<keyword evidence="2" id="KW-1185">Reference proteome</keyword>
<evidence type="ECO:0000313" key="1">
    <source>
        <dbReference type="EMBL" id="UYQ71006.1"/>
    </source>
</evidence>
<gene>
    <name evidence="1" type="ORF">OF122_13150</name>
</gene>